<dbReference type="EMBL" id="JAVRRD010000025">
    <property type="protein sequence ID" value="KAK5047438.1"/>
    <property type="molecule type" value="Genomic_DNA"/>
</dbReference>
<keyword evidence="1" id="KW-0479">Metal-binding</keyword>
<keyword evidence="3" id="KW-0732">Signal</keyword>
<keyword evidence="2" id="KW-0560">Oxidoreductase</keyword>
<evidence type="ECO:0000256" key="2">
    <source>
        <dbReference type="ARBA" id="ARBA00023002"/>
    </source>
</evidence>
<dbReference type="InterPro" id="IPR008922">
    <property type="entry name" value="Di-copper_centre_dom_sf"/>
</dbReference>
<dbReference type="PRINTS" id="PR00092">
    <property type="entry name" value="TYROSINASE"/>
</dbReference>
<dbReference type="Pfam" id="PF00264">
    <property type="entry name" value="Tyrosinase"/>
    <property type="match status" value="1"/>
</dbReference>
<evidence type="ECO:0000313" key="6">
    <source>
        <dbReference type="Proteomes" id="UP001358417"/>
    </source>
</evidence>
<dbReference type="AlphaFoldDB" id="A0AAV9N3G0"/>
<dbReference type="RefSeq" id="XP_064702982.1">
    <property type="nucleotide sequence ID" value="XM_064850095.1"/>
</dbReference>
<dbReference type="Gene3D" id="1.10.1280.10">
    <property type="entry name" value="Di-copper center containing domain from catechol oxidase"/>
    <property type="match status" value="1"/>
</dbReference>
<feature type="signal peptide" evidence="3">
    <location>
        <begin position="1"/>
        <end position="18"/>
    </location>
</feature>
<evidence type="ECO:0000256" key="1">
    <source>
        <dbReference type="ARBA" id="ARBA00022723"/>
    </source>
</evidence>
<feature type="chain" id="PRO_5043844033" description="Tyrosinase copper-binding domain-containing protein" evidence="3">
    <location>
        <begin position="19"/>
        <end position="410"/>
    </location>
</feature>
<keyword evidence="6" id="KW-1185">Reference proteome</keyword>
<dbReference type="InterPro" id="IPR002227">
    <property type="entry name" value="Tyrosinase_Cu-bd"/>
</dbReference>
<dbReference type="PANTHER" id="PTHR11474:SF125">
    <property type="entry name" value="N-ACETYL-6-HYDROXYTRYPTOPHAN OXIDASE IVOB-RELATED"/>
    <property type="match status" value="1"/>
</dbReference>
<evidence type="ECO:0000259" key="4">
    <source>
        <dbReference type="PROSITE" id="PS00497"/>
    </source>
</evidence>
<dbReference type="SUPFAM" id="SSF48056">
    <property type="entry name" value="Di-copper centre-containing domain"/>
    <property type="match status" value="1"/>
</dbReference>
<evidence type="ECO:0000256" key="3">
    <source>
        <dbReference type="SAM" id="SignalP"/>
    </source>
</evidence>
<dbReference type="GeneID" id="89974706"/>
<accession>A0AAV9N3G0</accession>
<feature type="domain" description="Tyrosinase copper-binding" evidence="4">
    <location>
        <begin position="139"/>
        <end position="156"/>
    </location>
</feature>
<dbReference type="PANTHER" id="PTHR11474">
    <property type="entry name" value="TYROSINASE FAMILY MEMBER"/>
    <property type="match status" value="1"/>
</dbReference>
<reference evidence="5 6" key="1">
    <citation type="submission" date="2023-08" db="EMBL/GenBank/DDBJ databases">
        <title>Black Yeasts Isolated from many extreme environments.</title>
        <authorList>
            <person name="Coleine C."/>
            <person name="Stajich J.E."/>
            <person name="Selbmann L."/>
        </authorList>
    </citation>
    <scope>NUCLEOTIDE SEQUENCE [LARGE SCALE GENOMIC DNA]</scope>
    <source>
        <strain evidence="5 6">CCFEE 5792</strain>
    </source>
</reference>
<proteinExistence type="predicted"/>
<sequence>MQLRHILPAVLAVGAVHAAPAPVEEKIDTGLVQRDDLSASSAGFYCPDSTLSTDLLAAKALVNLAVNQITNPNGGKCNLLNAAVRREWSTLSKPERKAYINAELCLMNKPSKDPAFAAGARSRYDDFVAVHINQTLSIHGTANFLAWHRYYTWAFEQALRTECGYNGYQPYWNWGKYASDPLNSPLFDGSDYSMSGNGVFQQHNCTNALPTGLNCIPPGAGGGCVNTGPFKDYVVNLGPVAPTLAIPGIIDYHNADPLAYNPRCLRRDISSWVSSQWTKDSDVYDLIKNYNDIGSFQNRMQGDFASGFYGVHTGGHFTTNGDPGGDLFASPAEPTFFLHHAQIDRTWWIWQNQDPKNRVTAFTGGTSTLDPVNSPRGKLTDPIYLKTLASTVLNQDVMSTTGGPLCYIYV</sequence>
<protein>
    <recommendedName>
        <fullName evidence="4">Tyrosinase copper-binding domain-containing protein</fullName>
    </recommendedName>
</protein>
<dbReference type="GO" id="GO:0016491">
    <property type="term" value="F:oxidoreductase activity"/>
    <property type="evidence" value="ECO:0007669"/>
    <property type="project" value="UniProtKB-KW"/>
</dbReference>
<evidence type="ECO:0000313" key="5">
    <source>
        <dbReference type="EMBL" id="KAK5047438.1"/>
    </source>
</evidence>
<dbReference type="Proteomes" id="UP001358417">
    <property type="component" value="Unassembled WGS sequence"/>
</dbReference>
<name>A0AAV9N3G0_9EURO</name>
<gene>
    <name evidence="5" type="ORF">LTR84_006534</name>
</gene>
<dbReference type="PROSITE" id="PS00497">
    <property type="entry name" value="TYROSINASE_1"/>
    <property type="match status" value="1"/>
</dbReference>
<dbReference type="GO" id="GO:0046872">
    <property type="term" value="F:metal ion binding"/>
    <property type="evidence" value="ECO:0007669"/>
    <property type="project" value="UniProtKB-KW"/>
</dbReference>
<organism evidence="5 6">
    <name type="scientific">Exophiala bonariae</name>
    <dbReference type="NCBI Taxonomy" id="1690606"/>
    <lineage>
        <taxon>Eukaryota</taxon>
        <taxon>Fungi</taxon>
        <taxon>Dikarya</taxon>
        <taxon>Ascomycota</taxon>
        <taxon>Pezizomycotina</taxon>
        <taxon>Eurotiomycetes</taxon>
        <taxon>Chaetothyriomycetidae</taxon>
        <taxon>Chaetothyriales</taxon>
        <taxon>Herpotrichiellaceae</taxon>
        <taxon>Exophiala</taxon>
    </lineage>
</organism>
<comment type="caution">
    <text evidence="5">The sequence shown here is derived from an EMBL/GenBank/DDBJ whole genome shotgun (WGS) entry which is preliminary data.</text>
</comment>
<dbReference type="InterPro" id="IPR050316">
    <property type="entry name" value="Tyrosinase/Hemocyanin"/>
</dbReference>